<dbReference type="EMBL" id="VSSQ01137138">
    <property type="protein sequence ID" value="MPN61053.1"/>
    <property type="molecule type" value="Genomic_DNA"/>
</dbReference>
<proteinExistence type="predicted"/>
<name>A0A645JN76_9ZZZZ</name>
<comment type="caution">
    <text evidence="1">The sequence shown here is derived from an EMBL/GenBank/DDBJ whole genome shotgun (WGS) entry which is preliminary data.</text>
</comment>
<gene>
    <name evidence="1" type="ORF">SDC9_208787</name>
</gene>
<reference evidence="1" key="1">
    <citation type="submission" date="2019-08" db="EMBL/GenBank/DDBJ databases">
        <authorList>
            <person name="Kucharzyk K."/>
            <person name="Murdoch R.W."/>
            <person name="Higgins S."/>
            <person name="Loffler F."/>
        </authorList>
    </citation>
    <scope>NUCLEOTIDE SEQUENCE</scope>
</reference>
<organism evidence="1">
    <name type="scientific">bioreactor metagenome</name>
    <dbReference type="NCBI Taxonomy" id="1076179"/>
    <lineage>
        <taxon>unclassified sequences</taxon>
        <taxon>metagenomes</taxon>
        <taxon>ecological metagenomes</taxon>
    </lineage>
</organism>
<accession>A0A645JN76</accession>
<protein>
    <submittedName>
        <fullName evidence="1">Uncharacterized protein</fullName>
    </submittedName>
</protein>
<dbReference type="AlphaFoldDB" id="A0A645JN76"/>
<evidence type="ECO:0000313" key="1">
    <source>
        <dbReference type="EMBL" id="MPN61053.1"/>
    </source>
</evidence>
<sequence length="55" mass="6894">MFSIFLRVVKKLHVRKRKPENHYWQKHFGSRQDVAQFSIEFHVPRENENRRNRSE</sequence>